<dbReference type="PANTHER" id="PTHR30620:SF16">
    <property type="entry name" value="LYSOSOMAL BETA GLUCOSIDASE"/>
    <property type="match status" value="1"/>
</dbReference>
<dbReference type="Gene3D" id="2.60.40.10">
    <property type="entry name" value="Immunoglobulins"/>
    <property type="match status" value="1"/>
</dbReference>
<evidence type="ECO:0000256" key="2">
    <source>
        <dbReference type="ARBA" id="ARBA00005336"/>
    </source>
</evidence>
<dbReference type="EMBL" id="QREV01000050">
    <property type="protein sequence ID" value="RDU48048.1"/>
    <property type="molecule type" value="Genomic_DNA"/>
</dbReference>
<dbReference type="InterPro" id="IPR026891">
    <property type="entry name" value="Fn3-like"/>
</dbReference>
<dbReference type="Gene3D" id="3.40.50.1700">
    <property type="entry name" value="Glycoside hydrolase family 3 C-terminal domain"/>
    <property type="match status" value="1"/>
</dbReference>
<dbReference type="Pfam" id="PF01915">
    <property type="entry name" value="Glyco_hydro_3_C"/>
    <property type="match status" value="1"/>
</dbReference>
<sequence length="774" mass="85166">MKTQTIKQYLFCSFMFAGSVLLMGASAGKSYRDTSLSPARRADLLLKEMTLEEKIGQMCQYVGPGHIKQNEQKADQNSSDMGNIDANAFGLKSQAIIDKVRKGEIGSFLHVLSVDEANALQQVAQQTRLKIPLLIGVDAIHGNGLHAGCTVYPTSIGMASTFNPDLLEKSGRETASEMRASGMHWAFNPNLDVARDARWGRIGETFGEDTYLVTRMGTSLILGLQGRDGVEPDRVLACAKHLIGGGEPAGGINAAPMDMSEQKLREVFLPPFISAVQSKVFTVMAAHNELNGIPCHGNYWLLNDLLRDEMGFKGFIVSDWMDIERMHSMHHYLPSEEEAFRVSVEAGIDMHMQGDNYYETILTAVRDGRIPETRIDKAVHKILEAKFLLGLFEKPVVDIPATRKLIAPAAHRETALDAARQSLVLLKNDGLLPLKKGAYRKIFITGPNADSQTILGDWAMPQPDDNVVTVYEGIRAACPDASIDSLCFSGVITSITPEDVEIAGRKAQEADLNIVVIGENSQRYESKGRTCGENCDRDNLDFPGLQQELLEKVCASGKPTVLVMLNGRPLSIVWANEHVPAILEAWEPGMMGGQAIAEVLFGDINPCGKLPVTVPYNVGQIQTIYNHKASQYSRQFALGHTGPLYPFGFGLSYTSYQYGKPALSKDKIRKDESVTISFDVTNTGKMDGTEIVQLYIRDEYGSITRPVKELKGFQRVSLKAGETKRVEFAITPDDLKFYTVRKLWEVEPGDFTLMVGSSSADKDLQKLALTVEGD</sequence>
<dbReference type="GO" id="GO:0009251">
    <property type="term" value="P:glucan catabolic process"/>
    <property type="evidence" value="ECO:0007669"/>
    <property type="project" value="TreeGrafter"/>
</dbReference>
<proteinExistence type="inferred from homology"/>
<dbReference type="Pfam" id="PF14310">
    <property type="entry name" value="Fn3-like"/>
    <property type="match status" value="1"/>
</dbReference>
<dbReference type="InterPro" id="IPR019800">
    <property type="entry name" value="Glyco_hydro_3_AS"/>
</dbReference>
<evidence type="ECO:0000313" key="11">
    <source>
        <dbReference type="EMBL" id="RDU48048.1"/>
    </source>
</evidence>
<reference evidence="10 13" key="2">
    <citation type="submission" date="2020-08" db="EMBL/GenBank/DDBJ databases">
        <title>Genome public.</title>
        <authorList>
            <person name="Liu C."/>
            <person name="Sun Q."/>
        </authorList>
    </citation>
    <scope>NUCLEOTIDE SEQUENCE [LARGE SCALE GENOMIC DNA]</scope>
    <source>
        <strain evidence="10 13">426_9</strain>
    </source>
</reference>
<dbReference type="PANTHER" id="PTHR30620">
    <property type="entry name" value="PERIPLASMIC BETA-GLUCOSIDASE-RELATED"/>
    <property type="match status" value="1"/>
</dbReference>
<dbReference type="FunFam" id="2.60.40.10:FF:000495">
    <property type="entry name" value="Periplasmic beta-glucosidase"/>
    <property type="match status" value="1"/>
</dbReference>
<dbReference type="InterPro" id="IPR002772">
    <property type="entry name" value="Glyco_hydro_3_C"/>
</dbReference>
<dbReference type="SMART" id="SM01217">
    <property type="entry name" value="Fn3_like"/>
    <property type="match status" value="1"/>
</dbReference>
<comment type="caution">
    <text evidence="11">The sequence shown here is derived from an EMBL/GenBank/DDBJ whole genome shotgun (WGS) entry which is preliminary data.</text>
</comment>
<dbReference type="GO" id="GO:0008422">
    <property type="term" value="F:beta-glucosidase activity"/>
    <property type="evidence" value="ECO:0007669"/>
    <property type="project" value="UniProtKB-EC"/>
</dbReference>
<name>A0A3D8HAT6_9BACT</name>
<evidence type="ECO:0000256" key="4">
    <source>
        <dbReference type="ARBA" id="ARBA00022729"/>
    </source>
</evidence>
<accession>A0A3D8HAT6</accession>
<evidence type="ECO:0000256" key="1">
    <source>
        <dbReference type="ARBA" id="ARBA00000448"/>
    </source>
</evidence>
<dbReference type="InterPro" id="IPR036962">
    <property type="entry name" value="Glyco_hydro_3_N_sf"/>
</dbReference>
<evidence type="ECO:0000256" key="3">
    <source>
        <dbReference type="ARBA" id="ARBA00012744"/>
    </source>
</evidence>
<evidence type="ECO:0000256" key="5">
    <source>
        <dbReference type="ARBA" id="ARBA00022801"/>
    </source>
</evidence>
<dbReference type="EC" id="3.2.1.21" evidence="3"/>
<organism evidence="11 12">
    <name type="scientific">Parabacteroides acidifaciens</name>
    <dbReference type="NCBI Taxonomy" id="2290935"/>
    <lineage>
        <taxon>Bacteria</taxon>
        <taxon>Pseudomonadati</taxon>
        <taxon>Bacteroidota</taxon>
        <taxon>Bacteroidia</taxon>
        <taxon>Bacteroidales</taxon>
        <taxon>Tannerellaceae</taxon>
        <taxon>Parabacteroides</taxon>
    </lineage>
</organism>
<dbReference type="Proteomes" id="UP000256321">
    <property type="component" value="Unassembled WGS sequence"/>
</dbReference>
<dbReference type="EMBL" id="JACRTI010000050">
    <property type="protein sequence ID" value="MBC8603239.1"/>
    <property type="molecule type" value="Genomic_DNA"/>
</dbReference>
<dbReference type="PRINTS" id="PR00133">
    <property type="entry name" value="GLHYDRLASE3"/>
</dbReference>
<gene>
    <name evidence="11" type="ORF">DWU89_16525</name>
    <name evidence="10" type="ORF">H8784_16120</name>
</gene>
<keyword evidence="6 7" id="KW-0326">Glycosidase</keyword>
<evidence type="ECO:0000313" key="13">
    <source>
        <dbReference type="Proteomes" id="UP000629596"/>
    </source>
</evidence>
<dbReference type="InterPro" id="IPR013783">
    <property type="entry name" value="Ig-like_fold"/>
</dbReference>
<protein>
    <recommendedName>
        <fullName evidence="3">beta-glucosidase</fullName>
        <ecNumber evidence="3">3.2.1.21</ecNumber>
    </recommendedName>
</protein>
<dbReference type="RefSeq" id="WP_115500732.1">
    <property type="nucleotide sequence ID" value="NZ_JACRTI010000050.1"/>
</dbReference>
<dbReference type="Gene3D" id="3.20.20.300">
    <property type="entry name" value="Glycoside hydrolase, family 3, N-terminal domain"/>
    <property type="match status" value="1"/>
</dbReference>
<feature type="chain" id="PRO_5017738115" description="beta-glucosidase" evidence="8">
    <location>
        <begin position="18"/>
        <end position="774"/>
    </location>
</feature>
<feature type="signal peptide" evidence="8">
    <location>
        <begin position="1"/>
        <end position="17"/>
    </location>
</feature>
<dbReference type="AlphaFoldDB" id="A0A3D8HAT6"/>
<dbReference type="InterPro" id="IPR036881">
    <property type="entry name" value="Glyco_hydro_3_C_sf"/>
</dbReference>
<dbReference type="InterPro" id="IPR051915">
    <property type="entry name" value="Cellulose_Degrad_GH3"/>
</dbReference>
<evidence type="ECO:0000259" key="9">
    <source>
        <dbReference type="SMART" id="SM01217"/>
    </source>
</evidence>
<evidence type="ECO:0000256" key="7">
    <source>
        <dbReference type="RuleBase" id="RU361161"/>
    </source>
</evidence>
<keyword evidence="13" id="KW-1185">Reference proteome</keyword>
<comment type="catalytic activity">
    <reaction evidence="1">
        <text>Hydrolysis of terminal, non-reducing beta-D-glucosyl residues with release of beta-D-glucose.</text>
        <dbReference type="EC" id="3.2.1.21"/>
    </reaction>
</comment>
<keyword evidence="4 8" id="KW-0732">Signal</keyword>
<comment type="similarity">
    <text evidence="2 7">Belongs to the glycosyl hydrolase 3 family.</text>
</comment>
<dbReference type="Proteomes" id="UP000629596">
    <property type="component" value="Unassembled WGS sequence"/>
</dbReference>
<evidence type="ECO:0000256" key="6">
    <source>
        <dbReference type="ARBA" id="ARBA00023295"/>
    </source>
</evidence>
<dbReference type="InterPro" id="IPR017853">
    <property type="entry name" value="GH"/>
</dbReference>
<reference evidence="11 12" key="1">
    <citation type="submission" date="2018-07" db="EMBL/GenBank/DDBJ databases">
        <title>Parabacteroides acidifaciens nov. sp., isolated from human feces.</title>
        <authorList>
            <person name="Wang Y.J."/>
        </authorList>
    </citation>
    <scope>NUCLEOTIDE SEQUENCE [LARGE SCALE GENOMIC DNA]</scope>
    <source>
        <strain evidence="11 12">426-9</strain>
    </source>
</reference>
<dbReference type="Pfam" id="PF00933">
    <property type="entry name" value="Glyco_hydro_3"/>
    <property type="match status" value="1"/>
</dbReference>
<dbReference type="PROSITE" id="PS00775">
    <property type="entry name" value="GLYCOSYL_HYDROL_F3"/>
    <property type="match status" value="1"/>
</dbReference>
<evidence type="ECO:0000256" key="8">
    <source>
        <dbReference type="SAM" id="SignalP"/>
    </source>
</evidence>
<feature type="domain" description="Fibronectin type III-like" evidence="9">
    <location>
        <begin position="690"/>
        <end position="759"/>
    </location>
</feature>
<keyword evidence="5 7" id="KW-0378">Hydrolase</keyword>
<dbReference type="SUPFAM" id="SSF52279">
    <property type="entry name" value="Beta-D-glucan exohydrolase, C-terminal domain"/>
    <property type="match status" value="1"/>
</dbReference>
<evidence type="ECO:0000313" key="12">
    <source>
        <dbReference type="Proteomes" id="UP000256321"/>
    </source>
</evidence>
<dbReference type="InterPro" id="IPR001764">
    <property type="entry name" value="Glyco_hydro_3_N"/>
</dbReference>
<dbReference type="SUPFAM" id="SSF51445">
    <property type="entry name" value="(Trans)glycosidases"/>
    <property type="match status" value="1"/>
</dbReference>
<evidence type="ECO:0000313" key="10">
    <source>
        <dbReference type="EMBL" id="MBC8603239.1"/>
    </source>
</evidence>